<dbReference type="EMBL" id="FUKQ01000011">
    <property type="protein sequence ID" value="SJN22879.1"/>
    <property type="molecule type" value="Genomic_DNA"/>
</dbReference>
<keyword evidence="2" id="KW-1185">Reference proteome</keyword>
<organism evidence="1 2">
    <name type="scientific">Luteococcus japonicus LSP_Lj1</name>
    <dbReference type="NCBI Taxonomy" id="1255658"/>
    <lineage>
        <taxon>Bacteria</taxon>
        <taxon>Bacillati</taxon>
        <taxon>Actinomycetota</taxon>
        <taxon>Actinomycetes</taxon>
        <taxon>Propionibacteriales</taxon>
        <taxon>Propionibacteriaceae</taxon>
        <taxon>Luteococcus</taxon>
    </lineage>
</organism>
<protein>
    <submittedName>
        <fullName evidence="1">Uncharacterized protein</fullName>
    </submittedName>
</protein>
<dbReference type="Proteomes" id="UP000188342">
    <property type="component" value="Unassembled WGS sequence"/>
</dbReference>
<dbReference type="STRING" id="1255658.FM114_03565"/>
<dbReference type="AlphaFoldDB" id="A0A1R4IT70"/>
<evidence type="ECO:0000313" key="2">
    <source>
        <dbReference type="Proteomes" id="UP000188342"/>
    </source>
</evidence>
<dbReference type="RefSeq" id="WP_094763812.1">
    <property type="nucleotide sequence ID" value="NZ_FUKQ01000011.1"/>
</dbReference>
<accession>A0A1R4IT70</accession>
<dbReference type="OrthoDB" id="8444243at2"/>
<gene>
    <name evidence="1" type="ORF">FM114_03565</name>
</gene>
<sequence length="103" mass="10540">MTTIRGEGPITQDIGASLCRLSQSVLDAYTVTGLEPAIAKEAALLATVASAPSMIESAAVAVAPIDGSPSIGLRTNQVKLHAEGRFGFAVTRPEAFAVVSLTD</sequence>
<proteinExistence type="predicted"/>
<evidence type="ECO:0000313" key="1">
    <source>
        <dbReference type="EMBL" id="SJN22879.1"/>
    </source>
</evidence>
<reference evidence="1 2" key="1">
    <citation type="submission" date="2017-02" db="EMBL/GenBank/DDBJ databases">
        <authorList>
            <person name="Peterson S.W."/>
        </authorList>
    </citation>
    <scope>NUCLEOTIDE SEQUENCE [LARGE SCALE GENOMIC DNA]</scope>
    <source>
        <strain evidence="1 2">LSP_Lj1</strain>
    </source>
</reference>
<name>A0A1R4IT70_9ACTN</name>